<reference evidence="2" key="2">
    <citation type="submission" date="2021-01" db="EMBL/GenBank/DDBJ databases">
        <title>Pan-genome distribution and transcriptional activeness of fungal secondary metabolism genes in Aspergillus section Fumigati.</title>
        <authorList>
            <person name="Takahashi H."/>
            <person name="Umemura M."/>
            <person name="Ninomiya A."/>
            <person name="Kusuya Y."/>
            <person name="Urayama S."/>
            <person name="Shimizu M."/>
            <person name="Watanabe A."/>
            <person name="Kamei K."/>
            <person name="Yaguchi T."/>
            <person name="Hagiwara D."/>
        </authorList>
    </citation>
    <scope>NUCLEOTIDE SEQUENCE</scope>
    <source>
        <strain evidence="2">IFM 46973</strain>
    </source>
</reference>
<evidence type="ECO:0000313" key="3">
    <source>
        <dbReference type="Proteomes" id="UP000036893"/>
    </source>
</evidence>
<gene>
    <name evidence="2" type="ORF">Aud_005501</name>
</gene>
<comment type="caution">
    <text evidence="2">The sequence shown here is derived from an EMBL/GenBank/DDBJ whole genome shotgun (WGS) entry which is preliminary data.</text>
</comment>
<dbReference type="EMBL" id="BBXM02000004">
    <property type="protein sequence ID" value="GIC89099.1"/>
    <property type="molecule type" value="Genomic_DNA"/>
</dbReference>
<feature type="region of interest" description="Disordered" evidence="1">
    <location>
        <begin position="67"/>
        <end position="87"/>
    </location>
</feature>
<organism evidence="2 3">
    <name type="scientific">Aspergillus udagawae</name>
    <dbReference type="NCBI Taxonomy" id="91492"/>
    <lineage>
        <taxon>Eukaryota</taxon>
        <taxon>Fungi</taxon>
        <taxon>Dikarya</taxon>
        <taxon>Ascomycota</taxon>
        <taxon>Pezizomycotina</taxon>
        <taxon>Eurotiomycetes</taxon>
        <taxon>Eurotiomycetidae</taxon>
        <taxon>Eurotiales</taxon>
        <taxon>Aspergillaceae</taxon>
        <taxon>Aspergillus</taxon>
        <taxon>Aspergillus subgen. Fumigati</taxon>
    </lineage>
</organism>
<name>A0A8E0V1Y8_9EURO</name>
<dbReference type="GeneID" id="66992978"/>
<dbReference type="AlphaFoldDB" id="A0A8E0V1Y8"/>
<dbReference type="Proteomes" id="UP000036893">
    <property type="component" value="Unassembled WGS sequence"/>
</dbReference>
<dbReference type="RefSeq" id="XP_043146365.1">
    <property type="nucleotide sequence ID" value="XM_043290430.1"/>
</dbReference>
<protein>
    <submittedName>
        <fullName evidence="2">Uncharacterized protein</fullName>
    </submittedName>
</protein>
<evidence type="ECO:0000313" key="2">
    <source>
        <dbReference type="EMBL" id="GIC89099.1"/>
    </source>
</evidence>
<feature type="compositionally biased region" description="Polar residues" evidence="1">
    <location>
        <begin position="128"/>
        <end position="139"/>
    </location>
</feature>
<accession>A0A8E0V1Y8</accession>
<reference evidence="2" key="1">
    <citation type="journal article" date="2015" name="Genome Announc.">
        <title>Draft Genome Sequence of the Pathogenic Filamentous Fungus Aspergillus udagawae Strain IFM 46973T.</title>
        <authorList>
            <person name="Kusuya Y."/>
            <person name="Takahashi-Nakaguchi A."/>
            <person name="Takahashi H."/>
            <person name="Yaguchi T."/>
        </authorList>
    </citation>
    <scope>NUCLEOTIDE SEQUENCE</scope>
    <source>
        <strain evidence="2">IFM 46973</strain>
    </source>
</reference>
<evidence type="ECO:0000256" key="1">
    <source>
        <dbReference type="SAM" id="MobiDB-lite"/>
    </source>
</evidence>
<proteinExistence type="predicted"/>
<sequence length="156" mass="17679">MKYPTHIIDPNGDVIIRLLNPNAPFAVSEEWDYGEDDVLPSWFGSRQWNPINNEQAVDSLIDLTVVDQDDQNKPPKPTASESHVSLLAASGLKRVPTRRARRLSEGRLLNEYSRMSYFPGHECMLNAQANPHSTRNTPTKSHRNISYPHLHSSAQH</sequence>
<feature type="region of interest" description="Disordered" evidence="1">
    <location>
        <begin position="128"/>
        <end position="156"/>
    </location>
</feature>